<sequence>MWTRTIALLKGRSHEYRLVTEEYRLNWKGEGGGCVGVGSLESLVTLEP</sequence>
<feature type="non-terminal residue" evidence="1">
    <location>
        <position position="48"/>
    </location>
</feature>
<organism evidence="1 2">
    <name type="scientific">Caerostris darwini</name>
    <dbReference type="NCBI Taxonomy" id="1538125"/>
    <lineage>
        <taxon>Eukaryota</taxon>
        <taxon>Metazoa</taxon>
        <taxon>Ecdysozoa</taxon>
        <taxon>Arthropoda</taxon>
        <taxon>Chelicerata</taxon>
        <taxon>Arachnida</taxon>
        <taxon>Araneae</taxon>
        <taxon>Araneomorphae</taxon>
        <taxon>Entelegynae</taxon>
        <taxon>Araneoidea</taxon>
        <taxon>Araneidae</taxon>
        <taxon>Caerostris</taxon>
    </lineage>
</organism>
<gene>
    <name evidence="1" type="ORF">CDAR_409761</name>
</gene>
<reference evidence="1 2" key="1">
    <citation type="submission" date="2021-06" db="EMBL/GenBank/DDBJ databases">
        <title>Caerostris darwini draft genome.</title>
        <authorList>
            <person name="Kono N."/>
            <person name="Arakawa K."/>
        </authorList>
    </citation>
    <scope>NUCLEOTIDE SEQUENCE [LARGE SCALE GENOMIC DNA]</scope>
</reference>
<keyword evidence="2" id="KW-1185">Reference proteome</keyword>
<evidence type="ECO:0000313" key="1">
    <source>
        <dbReference type="EMBL" id="GIY21353.1"/>
    </source>
</evidence>
<dbReference type="Proteomes" id="UP001054837">
    <property type="component" value="Unassembled WGS sequence"/>
</dbReference>
<accession>A0AAV4RGA8</accession>
<proteinExistence type="predicted"/>
<evidence type="ECO:0000313" key="2">
    <source>
        <dbReference type="Proteomes" id="UP001054837"/>
    </source>
</evidence>
<protein>
    <submittedName>
        <fullName evidence="1">Uncharacterized protein</fullName>
    </submittedName>
</protein>
<comment type="caution">
    <text evidence="1">The sequence shown here is derived from an EMBL/GenBank/DDBJ whole genome shotgun (WGS) entry which is preliminary data.</text>
</comment>
<dbReference type="AlphaFoldDB" id="A0AAV4RGA8"/>
<dbReference type="EMBL" id="BPLQ01006291">
    <property type="protein sequence ID" value="GIY21353.1"/>
    <property type="molecule type" value="Genomic_DNA"/>
</dbReference>
<name>A0AAV4RGA8_9ARAC</name>